<organism evidence="3">
    <name type="scientific">mine drainage metagenome</name>
    <dbReference type="NCBI Taxonomy" id="410659"/>
    <lineage>
        <taxon>unclassified sequences</taxon>
        <taxon>metagenomes</taxon>
        <taxon>ecological metagenomes</taxon>
    </lineage>
</organism>
<dbReference type="Pfam" id="PF03459">
    <property type="entry name" value="TOBE"/>
    <property type="match status" value="1"/>
</dbReference>
<proteinExistence type="predicted"/>
<gene>
    <name evidence="3" type="ORF">GALL_283600</name>
</gene>
<name>A0A1J5R1E6_9ZZZZ</name>
<dbReference type="EMBL" id="MLJW01000317">
    <property type="protein sequence ID" value="OIQ89744.1"/>
    <property type="molecule type" value="Genomic_DNA"/>
</dbReference>
<feature type="domain" description="Mop" evidence="2">
    <location>
        <begin position="57"/>
        <end position="122"/>
    </location>
</feature>
<comment type="caution">
    <text evidence="3">The sequence shown here is derived from an EMBL/GenBank/DDBJ whole genome shotgun (WGS) entry which is preliminary data.</text>
</comment>
<evidence type="ECO:0000259" key="2">
    <source>
        <dbReference type="PROSITE" id="PS51866"/>
    </source>
</evidence>
<dbReference type="Gene3D" id="2.40.50.100">
    <property type="match status" value="1"/>
</dbReference>
<dbReference type="SUPFAM" id="SSF50331">
    <property type="entry name" value="MOP-like"/>
    <property type="match status" value="1"/>
</dbReference>
<evidence type="ECO:0000256" key="1">
    <source>
        <dbReference type="ARBA" id="ARBA00022505"/>
    </source>
</evidence>
<protein>
    <submittedName>
        <fullName evidence="3">TOBE domain protein</fullName>
    </submittedName>
</protein>
<evidence type="ECO:0000313" key="3">
    <source>
        <dbReference type="EMBL" id="OIQ89744.1"/>
    </source>
</evidence>
<accession>A0A1J5R1E6</accession>
<dbReference type="GO" id="GO:0015689">
    <property type="term" value="P:molybdate ion transport"/>
    <property type="evidence" value="ECO:0007669"/>
    <property type="project" value="InterPro"/>
</dbReference>
<dbReference type="InterPro" id="IPR008995">
    <property type="entry name" value="Mo/tungstate-bd_C_term_dom"/>
</dbReference>
<dbReference type="InterPro" id="IPR004606">
    <property type="entry name" value="Mop_domain"/>
</dbReference>
<sequence>MDSNSHMSLVEVAVGGDILTATLLETPETAEYLRIGNKVTLLFKETEVSLAKNLSGQISLRNRIPVVVRSIERGGILSAVELDYAGRALQSVITTRAVDRLQLAVGDAVEALVKANEIALMAGRNDG</sequence>
<dbReference type="PROSITE" id="PS51866">
    <property type="entry name" value="MOP"/>
    <property type="match status" value="1"/>
</dbReference>
<keyword evidence="1" id="KW-0500">Molybdenum</keyword>
<dbReference type="AlphaFoldDB" id="A0A1J5R1E6"/>
<dbReference type="InterPro" id="IPR005116">
    <property type="entry name" value="Transp-assoc_OB_typ1"/>
</dbReference>
<reference evidence="3" key="1">
    <citation type="submission" date="2016-10" db="EMBL/GenBank/DDBJ databases">
        <title>Sequence of Gallionella enrichment culture.</title>
        <authorList>
            <person name="Poehlein A."/>
            <person name="Muehling M."/>
            <person name="Daniel R."/>
        </authorList>
    </citation>
    <scope>NUCLEOTIDE SEQUENCE</scope>
</reference>